<feature type="region of interest" description="Disordered" evidence="1">
    <location>
        <begin position="1"/>
        <end position="20"/>
    </location>
</feature>
<gene>
    <name evidence="2" type="ORF">SIAM614_29716</name>
</gene>
<dbReference type="AlphaFoldDB" id="A0P1R5"/>
<name>A0P1R5_ROSAI</name>
<dbReference type="EMBL" id="AAUW01000024">
    <property type="protein sequence ID" value="EAV40991.1"/>
    <property type="molecule type" value="Genomic_DNA"/>
</dbReference>
<dbReference type="eggNOG" id="ENOG502ZJ3Y">
    <property type="taxonomic scope" value="Bacteria"/>
</dbReference>
<sequence length="98" mass="10989">MVRAHAVWDDEGGAPRQDSMHSAYGKRIEADGSWTIYHVFSGVPATIGGDLMLGMNSNDALDQMTKTNLDNFRRRAVPLGILKGRFLAAWWVRLSKHF</sequence>
<accession>A0P1R5</accession>
<comment type="caution">
    <text evidence="2">The sequence shown here is derived from an EMBL/GenBank/DDBJ whole genome shotgun (WGS) entry which is preliminary data.</text>
</comment>
<organism evidence="2 3">
    <name type="scientific">Roseibium aggregatum (strain ATCC 25650 / DSM 13394 / JCM 20685 / NBRC 16684 / NCIMB 2208 / IAM 12614 / B1)</name>
    <name type="common">Stappia aggregata</name>
    <dbReference type="NCBI Taxonomy" id="384765"/>
    <lineage>
        <taxon>Bacteria</taxon>
        <taxon>Pseudomonadati</taxon>
        <taxon>Pseudomonadota</taxon>
        <taxon>Alphaproteobacteria</taxon>
        <taxon>Hyphomicrobiales</taxon>
        <taxon>Stappiaceae</taxon>
        <taxon>Roseibium</taxon>
    </lineage>
</organism>
<dbReference type="Proteomes" id="UP000004848">
    <property type="component" value="Unassembled WGS sequence"/>
</dbReference>
<evidence type="ECO:0000313" key="3">
    <source>
        <dbReference type="Proteomes" id="UP000004848"/>
    </source>
</evidence>
<reference evidence="2 3" key="1">
    <citation type="submission" date="2006-05" db="EMBL/GenBank/DDBJ databases">
        <authorList>
            <person name="King G."/>
            <person name="Ferriera S."/>
            <person name="Johnson J."/>
            <person name="Kravitz S."/>
            <person name="Beeson K."/>
            <person name="Sutton G."/>
            <person name="Rogers Y.-H."/>
            <person name="Friedman R."/>
            <person name="Frazier M."/>
            <person name="Venter J.C."/>
        </authorList>
    </citation>
    <scope>NUCLEOTIDE SEQUENCE [LARGE SCALE GENOMIC DNA]</scope>
    <source>
        <strain evidence="3">ATCC 25650 / DSM 13394 / JCM 20685 / NBRC 16684 / NCIMB 2208 / IAM 12614 / B1</strain>
    </source>
</reference>
<proteinExistence type="predicted"/>
<evidence type="ECO:0000256" key="1">
    <source>
        <dbReference type="SAM" id="MobiDB-lite"/>
    </source>
</evidence>
<protein>
    <submittedName>
        <fullName evidence="2">Uncharacterized protein</fullName>
    </submittedName>
</protein>
<evidence type="ECO:0000313" key="2">
    <source>
        <dbReference type="EMBL" id="EAV40991.1"/>
    </source>
</evidence>